<feature type="domain" description="Nuclear respiratory factor 1 NLS/DNA-binding dimerisation" evidence="8">
    <location>
        <begin position="260"/>
        <end position="379"/>
    </location>
</feature>
<dbReference type="GO" id="GO:0006357">
    <property type="term" value="P:regulation of transcription by RNA polymerase II"/>
    <property type="evidence" value="ECO:0007669"/>
    <property type="project" value="InterPro"/>
</dbReference>
<feature type="region of interest" description="Disordered" evidence="7">
    <location>
        <begin position="1"/>
        <end position="20"/>
    </location>
</feature>
<dbReference type="AlphaFoldDB" id="A0A1J1HTD6"/>
<organism evidence="9 10">
    <name type="scientific">Clunio marinus</name>
    <dbReference type="NCBI Taxonomy" id="568069"/>
    <lineage>
        <taxon>Eukaryota</taxon>
        <taxon>Metazoa</taxon>
        <taxon>Ecdysozoa</taxon>
        <taxon>Arthropoda</taxon>
        <taxon>Hexapoda</taxon>
        <taxon>Insecta</taxon>
        <taxon>Pterygota</taxon>
        <taxon>Neoptera</taxon>
        <taxon>Endopterygota</taxon>
        <taxon>Diptera</taxon>
        <taxon>Nematocera</taxon>
        <taxon>Chironomoidea</taxon>
        <taxon>Chironomidae</taxon>
        <taxon>Clunio</taxon>
    </lineage>
</organism>
<dbReference type="EMBL" id="CVRI01000020">
    <property type="protein sequence ID" value="CRK90644.1"/>
    <property type="molecule type" value="Genomic_DNA"/>
</dbReference>
<protein>
    <submittedName>
        <fullName evidence="9">CLUMA_CG004345, isoform A</fullName>
    </submittedName>
</protein>
<name>A0A1J1HTD6_9DIPT</name>
<keyword evidence="3" id="KW-0805">Transcription regulation</keyword>
<dbReference type="InterPro" id="IPR019525">
    <property type="entry name" value="Nrf1_NLS/DNA-bd_dimer"/>
</dbReference>
<evidence type="ECO:0000256" key="1">
    <source>
        <dbReference type="ARBA" id="ARBA00004123"/>
    </source>
</evidence>
<evidence type="ECO:0000256" key="3">
    <source>
        <dbReference type="ARBA" id="ARBA00023015"/>
    </source>
</evidence>
<keyword evidence="10" id="KW-1185">Reference proteome</keyword>
<dbReference type="OrthoDB" id="6288734at2759"/>
<keyword evidence="5" id="KW-0804">Transcription</keyword>
<dbReference type="PANTHER" id="PTHR20338">
    <property type="entry name" value="NUCLEAR RESPIRATORY FACTOR 1"/>
    <property type="match status" value="1"/>
</dbReference>
<evidence type="ECO:0000313" key="9">
    <source>
        <dbReference type="EMBL" id="CRK90644.1"/>
    </source>
</evidence>
<comment type="similarity">
    <text evidence="2">Belongs to the NRF1/Ewg family.</text>
</comment>
<sequence>MADDNNNGSPTENNRRTNSNLPILFANGYPTSLEKMTAEQLERFVPFLVKSSKNGTEETELSVPLWWSDTVDFKMPLEKPKNFRKNWAATLRKLIEDCYTFFNQPFLLKYSNELCEYDPANLRYVRASDTTTSLYSRKPKKLLLTFRNENMLDKKELNEEIFFRCEMADDNNNGSPTENNRRTNSNLPILFANGYPTSLEKMTAEQLERFVPFLVKSSKNGTEETELSVPLWWSDTVDFKMPLEKPKNFRKVKLIQLDKKELNEEIFFRCEMADDNNNGSPTENNRRTNSNLPILFANGYPTSLEKMTAEQLERFVPFLVKSSKNGTEETELSVPLWWSDTVDFKMPLEKPKNFRKNWAATLRKLIEDCYTFFNQPFLLKYSNELCEYDPANLRYVRASDTTTSLYSRKPKKLLLTFRNENMLYDRKPRMTLWKKHETLTEDTEQETFDIILCDYCDAEFYSDEAYTQHERECGDKAEPELPIIDNIVISDDEDETEEQEEINGQADFMAYFFLASVNADELPRRNNYLMERSFSPKKKRPMPRTRKVISKKERDLEMAIPFSSPAGIALTKKSTVTPEEIEETLAEIEAYCVAKPTIRVVPRVKQKAQSGPENAVIKYMRKPRIYYRPKRTLHSQSREENFQFLNRSLIENLTQCSVTLQKLSSSEIHKIQENFRQIRELKEREKKKQSSQIVDLCSDSDEESIVCDDDVNLSEFHNKLNFPNFAMNSQNSLVLSSNIFQTSEDSSLRPSNKIFMSHRSHSFTTPSTSQNIFPCLSFRNSSSQSYYQFQETIENEGGETNNKRTQRWIQNVNVENFLSPIKPSSSLSTIKNDKLEACTT</sequence>
<evidence type="ECO:0000256" key="2">
    <source>
        <dbReference type="ARBA" id="ARBA00005713"/>
    </source>
</evidence>
<accession>A0A1J1HTD6</accession>
<dbReference type="Pfam" id="PF10491">
    <property type="entry name" value="Nrf1_DNA-bind"/>
    <property type="match status" value="2"/>
</dbReference>
<dbReference type="GO" id="GO:0005634">
    <property type="term" value="C:nucleus"/>
    <property type="evidence" value="ECO:0007669"/>
    <property type="project" value="UniProtKB-SubCell"/>
</dbReference>
<proteinExistence type="inferred from homology"/>
<evidence type="ECO:0000256" key="4">
    <source>
        <dbReference type="ARBA" id="ARBA00023125"/>
    </source>
</evidence>
<dbReference type="Proteomes" id="UP000183832">
    <property type="component" value="Unassembled WGS sequence"/>
</dbReference>
<evidence type="ECO:0000256" key="6">
    <source>
        <dbReference type="ARBA" id="ARBA00023242"/>
    </source>
</evidence>
<comment type="subcellular location">
    <subcellularLocation>
        <location evidence="1">Nucleus</location>
    </subcellularLocation>
</comment>
<dbReference type="GO" id="GO:0003700">
    <property type="term" value="F:DNA-binding transcription factor activity"/>
    <property type="evidence" value="ECO:0007669"/>
    <property type="project" value="InterPro"/>
</dbReference>
<evidence type="ECO:0000256" key="5">
    <source>
        <dbReference type="ARBA" id="ARBA00023163"/>
    </source>
</evidence>
<evidence type="ECO:0000256" key="7">
    <source>
        <dbReference type="SAM" id="MobiDB-lite"/>
    </source>
</evidence>
<evidence type="ECO:0000313" key="10">
    <source>
        <dbReference type="Proteomes" id="UP000183832"/>
    </source>
</evidence>
<feature type="domain" description="Nuclear respiratory factor 1 NLS/DNA-binding dimerisation" evidence="8">
    <location>
        <begin position="7"/>
        <end position="108"/>
    </location>
</feature>
<dbReference type="InterPro" id="IPR039142">
    <property type="entry name" value="NRF1/Ewg"/>
</dbReference>
<evidence type="ECO:0000259" key="8">
    <source>
        <dbReference type="Pfam" id="PF10491"/>
    </source>
</evidence>
<gene>
    <name evidence="9" type="ORF">CLUMA_CG004345</name>
</gene>
<keyword evidence="6" id="KW-0539">Nucleus</keyword>
<dbReference type="GO" id="GO:0003677">
    <property type="term" value="F:DNA binding"/>
    <property type="evidence" value="ECO:0007669"/>
    <property type="project" value="UniProtKB-KW"/>
</dbReference>
<reference evidence="9 10" key="1">
    <citation type="submission" date="2015-04" db="EMBL/GenBank/DDBJ databases">
        <authorList>
            <person name="Syromyatnikov M.Y."/>
            <person name="Popov V.N."/>
        </authorList>
    </citation>
    <scope>NUCLEOTIDE SEQUENCE [LARGE SCALE GENOMIC DNA]</scope>
</reference>
<keyword evidence="4" id="KW-0238">DNA-binding</keyword>